<dbReference type="AlphaFoldDB" id="A0A2K6MWV6"/>
<sequence length="61" mass="7012">MWFEVLPGLAVMGVCLFIPGLATAYIQRIAHLGYHWKLIERDRRISGINCYYVSKGLENID</sequence>
<dbReference type="Pfam" id="PF15879">
    <property type="entry name" value="MWFE"/>
    <property type="match status" value="1"/>
</dbReference>
<keyword evidence="18" id="KW-1185">Reference proteome</keyword>
<dbReference type="GO" id="GO:0005743">
    <property type="term" value="C:mitochondrial inner membrane"/>
    <property type="evidence" value="ECO:0007669"/>
    <property type="project" value="UniProtKB-SubCell"/>
</dbReference>
<evidence type="ECO:0000256" key="13">
    <source>
        <dbReference type="ARBA" id="ARBA00023136"/>
    </source>
</evidence>
<dbReference type="OMA" id="VMAVCLM"/>
<dbReference type="Ensembl" id="ENSRBIT00000064280.1">
    <property type="protein sequence ID" value="ENSRBIP00000040250.1"/>
    <property type="gene ID" value="ENSRBIG00000043556.1"/>
</dbReference>
<reference evidence="17" key="2">
    <citation type="submission" date="2025-08" db="UniProtKB">
        <authorList>
            <consortium name="Ensembl"/>
        </authorList>
    </citation>
    <scope>IDENTIFICATION</scope>
</reference>
<evidence type="ECO:0000256" key="1">
    <source>
        <dbReference type="ARBA" id="ARBA00003195"/>
    </source>
</evidence>
<evidence type="ECO:0000256" key="16">
    <source>
        <dbReference type="SAM" id="Phobius"/>
    </source>
</evidence>
<dbReference type="InterPro" id="IPR017384">
    <property type="entry name" value="NADH_Ub_cplx-1_asu_su-1"/>
</dbReference>
<evidence type="ECO:0000256" key="9">
    <source>
        <dbReference type="ARBA" id="ARBA00022792"/>
    </source>
</evidence>
<organism evidence="17 18">
    <name type="scientific">Rhinopithecus bieti</name>
    <name type="common">Black snub-nosed monkey</name>
    <name type="synonym">Pygathrix bieti</name>
    <dbReference type="NCBI Taxonomy" id="61621"/>
    <lineage>
        <taxon>Eukaryota</taxon>
        <taxon>Metazoa</taxon>
        <taxon>Chordata</taxon>
        <taxon>Craniata</taxon>
        <taxon>Vertebrata</taxon>
        <taxon>Euteleostomi</taxon>
        <taxon>Mammalia</taxon>
        <taxon>Eutheria</taxon>
        <taxon>Euarchontoglires</taxon>
        <taxon>Primates</taxon>
        <taxon>Haplorrhini</taxon>
        <taxon>Catarrhini</taxon>
        <taxon>Cercopithecidae</taxon>
        <taxon>Colobinae</taxon>
        <taxon>Rhinopithecus</taxon>
    </lineage>
</organism>
<evidence type="ECO:0000256" key="6">
    <source>
        <dbReference type="ARBA" id="ARBA00022448"/>
    </source>
</evidence>
<accession>A0A2K6MWV6</accession>
<name>A0A2K6MWV6_RHIBE</name>
<keyword evidence="13 16" id="KW-0472">Membrane</keyword>
<comment type="subcellular location">
    <subcellularLocation>
        <location evidence="2">Mitochondrion inner membrane</location>
        <topology evidence="2">Single-pass membrane protein</topology>
        <orientation evidence="2">Matrix side</orientation>
    </subcellularLocation>
</comment>
<evidence type="ECO:0000256" key="11">
    <source>
        <dbReference type="ARBA" id="ARBA00022989"/>
    </source>
</evidence>
<evidence type="ECO:0000256" key="10">
    <source>
        <dbReference type="ARBA" id="ARBA00022982"/>
    </source>
</evidence>
<dbReference type="Proteomes" id="UP000233180">
    <property type="component" value="Unassembled WGS sequence"/>
</dbReference>
<evidence type="ECO:0000256" key="7">
    <source>
        <dbReference type="ARBA" id="ARBA00022660"/>
    </source>
</evidence>
<dbReference type="PANTHER" id="PTHR17098">
    <property type="entry name" value="NADH-UBIQUINONE OXIDOREDUCTASE MWFE SUBUNIT"/>
    <property type="match status" value="1"/>
</dbReference>
<evidence type="ECO:0000256" key="5">
    <source>
        <dbReference type="ARBA" id="ARBA00016392"/>
    </source>
</evidence>
<protein>
    <recommendedName>
        <fullName evidence="5">NADH dehydrogenase [ubiquinone] 1 alpha subcomplex subunit 1</fullName>
    </recommendedName>
    <alternativeName>
        <fullName evidence="15">Complex I-MWFE</fullName>
    </alternativeName>
    <alternativeName>
        <fullName evidence="14">NADH-ubiquinone oxidoreductase MWFE subunit</fullName>
    </alternativeName>
</protein>
<comment type="function">
    <text evidence="1">Accessory subunit of the mitochondrial membrane respiratory chain NADH dehydrogenase (Complex I), that is believed not to be involved in catalysis. Complex I functions in the transfer of electrons from NADH to the respiratory chain. The immediate electron acceptor for the enzyme is believed to be ubiquinone.</text>
</comment>
<proteinExistence type="inferred from homology"/>
<keyword evidence="6" id="KW-0813">Transport</keyword>
<keyword evidence="12" id="KW-0496">Mitochondrion</keyword>
<keyword evidence="9" id="KW-0999">Mitochondrion inner membrane</keyword>
<reference evidence="17 18" key="1">
    <citation type="submission" date="2016-06" db="EMBL/GenBank/DDBJ databases">
        <title>Genome of Rhinopithecus bieti.</title>
        <authorList>
            <person name="Wu"/>
            <person name="C.-I. and Zhang"/>
            <person name="Y."/>
        </authorList>
    </citation>
    <scope>NUCLEOTIDE SEQUENCE</scope>
</reference>
<keyword evidence="8 16" id="KW-0812">Transmembrane</keyword>
<evidence type="ECO:0000256" key="14">
    <source>
        <dbReference type="ARBA" id="ARBA00029847"/>
    </source>
</evidence>
<comment type="subunit">
    <text evidence="4">Complex I is composed of 45 different subunits.</text>
</comment>
<keyword evidence="10" id="KW-0249">Electron transport</keyword>
<keyword evidence="7" id="KW-0679">Respiratory chain</keyword>
<evidence type="ECO:0000256" key="15">
    <source>
        <dbReference type="ARBA" id="ARBA00033255"/>
    </source>
</evidence>
<evidence type="ECO:0000313" key="17">
    <source>
        <dbReference type="Ensembl" id="ENSRBIP00000040250.1"/>
    </source>
</evidence>
<dbReference type="STRING" id="61621.ENSRBIP00000040250"/>
<evidence type="ECO:0000313" key="18">
    <source>
        <dbReference type="Proteomes" id="UP000233180"/>
    </source>
</evidence>
<comment type="similarity">
    <text evidence="3">Belongs to the complex I NDUFA1 subunit family.</text>
</comment>
<evidence type="ECO:0000256" key="8">
    <source>
        <dbReference type="ARBA" id="ARBA00022692"/>
    </source>
</evidence>
<evidence type="ECO:0000256" key="3">
    <source>
        <dbReference type="ARBA" id="ARBA00009960"/>
    </source>
</evidence>
<evidence type="ECO:0000256" key="4">
    <source>
        <dbReference type="ARBA" id="ARBA00011533"/>
    </source>
</evidence>
<dbReference type="GeneTree" id="ENSGT00940000165512"/>
<evidence type="ECO:0000256" key="12">
    <source>
        <dbReference type="ARBA" id="ARBA00023128"/>
    </source>
</evidence>
<reference evidence="17" key="3">
    <citation type="submission" date="2025-09" db="UniProtKB">
        <authorList>
            <consortium name="Ensembl"/>
        </authorList>
    </citation>
    <scope>IDENTIFICATION</scope>
</reference>
<dbReference type="PANTHER" id="PTHR17098:SF2">
    <property type="entry name" value="NADH DEHYDROGENASE [UBIQUINONE] 1 ALPHA SUBCOMPLEX SUBUNIT 1"/>
    <property type="match status" value="1"/>
</dbReference>
<feature type="transmembrane region" description="Helical" evidence="16">
    <location>
        <begin position="6"/>
        <end position="26"/>
    </location>
</feature>
<keyword evidence="11 16" id="KW-1133">Transmembrane helix</keyword>
<evidence type="ECO:0000256" key="2">
    <source>
        <dbReference type="ARBA" id="ARBA00004298"/>
    </source>
</evidence>